<feature type="compositionally biased region" description="Basic and acidic residues" evidence="3">
    <location>
        <begin position="142"/>
        <end position="155"/>
    </location>
</feature>
<dbReference type="Pfam" id="PF08265">
    <property type="entry name" value="YL1_C"/>
    <property type="match status" value="1"/>
</dbReference>
<evidence type="ECO:0000259" key="4">
    <source>
        <dbReference type="SMART" id="SM00993"/>
    </source>
</evidence>
<evidence type="ECO:0000256" key="2">
    <source>
        <dbReference type="ARBA" id="ARBA00020000"/>
    </source>
</evidence>
<feature type="compositionally biased region" description="Acidic residues" evidence="3">
    <location>
        <begin position="38"/>
        <end position="74"/>
    </location>
</feature>
<dbReference type="EMBL" id="LR900088">
    <property type="protein sequence ID" value="CAD7244146.1"/>
    <property type="molecule type" value="Genomic_DNA"/>
</dbReference>
<dbReference type="PANTHER" id="PTHR13275:SF4">
    <property type="entry name" value="VACUOLAR PROTEIN SORTING-ASSOCIATED PROTEIN 72 HOMOLOG"/>
    <property type="match status" value="1"/>
</dbReference>
<dbReference type="InterPro" id="IPR013272">
    <property type="entry name" value="Vps72/YL1_C"/>
</dbReference>
<feature type="region of interest" description="Disordered" evidence="3">
    <location>
        <begin position="1"/>
        <end position="24"/>
    </location>
</feature>
<protein>
    <recommendedName>
        <fullName evidence="2">Vacuolar protein sorting-associated protein 72 homolog</fullName>
    </recommendedName>
</protein>
<organism evidence="5">
    <name type="scientific">Darwinula stevensoni</name>
    <dbReference type="NCBI Taxonomy" id="69355"/>
    <lineage>
        <taxon>Eukaryota</taxon>
        <taxon>Metazoa</taxon>
        <taxon>Ecdysozoa</taxon>
        <taxon>Arthropoda</taxon>
        <taxon>Crustacea</taxon>
        <taxon>Oligostraca</taxon>
        <taxon>Ostracoda</taxon>
        <taxon>Podocopa</taxon>
        <taxon>Podocopida</taxon>
        <taxon>Darwinulocopina</taxon>
        <taxon>Darwinuloidea</taxon>
        <taxon>Darwinulidae</taxon>
        <taxon>Darwinula</taxon>
    </lineage>
</organism>
<dbReference type="InterPro" id="IPR046757">
    <property type="entry name" value="YL1_N"/>
</dbReference>
<sequence length="329" mass="38555">MSLASTRERRAKAGHRMASLLNEEEEEDFYKTTYGGFMEEEGDRDYQSEDSEEDVVDSDFDIDEDDEVISDNEGEQGKEKKRRSGVITKAYKEPKQKATTKQPAERKFQRTKAKAKGAKLTWASSSPPKRQIRKSTQAKSAEVARRQQLRAEMKQQKKHTKPVYRHLTQEELLEEAKETERENLKSLEKYQLMELEKKKVRNVKKMERVPCIRYHSTTMPLIEEIDGTDSGKKYSRTFISFPNDANFLSNFSRVKRKYPPKIICPITRKPAKYRDPVTGVAYHNIRAFKVIRAAYYEELRRLGDRSNPRVKAWLDYWSNVREKPLLSVQ</sequence>
<feature type="compositionally biased region" description="Polar residues" evidence="3">
    <location>
        <begin position="122"/>
        <end position="139"/>
    </location>
</feature>
<accession>A0A7R8X746</accession>
<dbReference type="GO" id="GO:0005634">
    <property type="term" value="C:nucleus"/>
    <property type="evidence" value="ECO:0007669"/>
    <property type="project" value="TreeGrafter"/>
</dbReference>
<keyword evidence="6" id="KW-1185">Reference proteome</keyword>
<evidence type="ECO:0000256" key="1">
    <source>
        <dbReference type="ARBA" id="ARBA00006832"/>
    </source>
</evidence>
<proteinExistence type="inferred from homology"/>
<dbReference type="AlphaFoldDB" id="A0A7R8X746"/>
<dbReference type="PANTHER" id="PTHR13275">
    <property type="entry name" value="YL-1 PROTEIN TRANSCRIPTION FACTOR-LIKE 1"/>
    <property type="match status" value="1"/>
</dbReference>
<feature type="region of interest" description="Disordered" evidence="3">
    <location>
        <begin position="36"/>
        <end position="164"/>
    </location>
</feature>
<gene>
    <name evidence="5" type="ORF">DSTB1V02_LOCUS4048</name>
</gene>
<name>A0A7R8X746_9CRUS</name>
<dbReference type="SMART" id="SM00993">
    <property type="entry name" value="YL1_C"/>
    <property type="match status" value="1"/>
</dbReference>
<comment type="similarity">
    <text evidence="1">Belongs to the VPS72/YL1 family.</text>
</comment>
<dbReference type="OrthoDB" id="78296at2759"/>
<evidence type="ECO:0000256" key="3">
    <source>
        <dbReference type="SAM" id="MobiDB-lite"/>
    </source>
</evidence>
<evidence type="ECO:0000313" key="6">
    <source>
        <dbReference type="Proteomes" id="UP000677054"/>
    </source>
</evidence>
<dbReference type="Pfam" id="PF05764">
    <property type="entry name" value="YL1"/>
    <property type="match status" value="1"/>
</dbReference>
<evidence type="ECO:0000313" key="5">
    <source>
        <dbReference type="EMBL" id="CAD7244146.1"/>
    </source>
</evidence>
<dbReference type="EMBL" id="CAJPEV010000571">
    <property type="protein sequence ID" value="CAG0886556.1"/>
    <property type="molecule type" value="Genomic_DNA"/>
</dbReference>
<reference evidence="5" key="1">
    <citation type="submission" date="2020-11" db="EMBL/GenBank/DDBJ databases">
        <authorList>
            <person name="Tran Van P."/>
        </authorList>
    </citation>
    <scope>NUCLEOTIDE SEQUENCE</scope>
</reference>
<dbReference type="Proteomes" id="UP000677054">
    <property type="component" value="Unassembled WGS sequence"/>
</dbReference>
<feature type="domain" description="Vps72/YL1 C-terminal" evidence="4">
    <location>
        <begin position="262"/>
        <end position="291"/>
    </location>
</feature>